<dbReference type="HAMAP" id="MF_00074">
    <property type="entry name" value="16SrRNA_methyltr_G"/>
    <property type="match status" value="1"/>
</dbReference>
<dbReference type="Pfam" id="PF02527">
    <property type="entry name" value="GidB"/>
    <property type="match status" value="1"/>
</dbReference>
<keyword evidence="4 6" id="KW-0808">Transferase</keyword>
<comment type="caution">
    <text evidence="6">Lacks conserved residue(s) required for the propagation of feature annotation.</text>
</comment>
<dbReference type="PATRIC" id="fig|667014.3.peg.863"/>
<dbReference type="SUPFAM" id="SSF53335">
    <property type="entry name" value="S-adenosyl-L-methionine-dependent methyltransferases"/>
    <property type="match status" value="1"/>
</dbReference>
<dbReference type="eggNOG" id="COG0357">
    <property type="taxonomic scope" value="Bacteria"/>
</dbReference>
<evidence type="ECO:0000256" key="3">
    <source>
        <dbReference type="ARBA" id="ARBA00022603"/>
    </source>
</evidence>
<gene>
    <name evidence="6" type="primary">rsmG</name>
    <name evidence="7" type="ordered locus">Thein_0840</name>
</gene>
<keyword evidence="2 6" id="KW-0698">rRNA processing</keyword>
<evidence type="ECO:0000256" key="5">
    <source>
        <dbReference type="ARBA" id="ARBA00022691"/>
    </source>
</evidence>
<dbReference type="EMBL" id="CP002683">
    <property type="protein sequence ID" value="AEH44717.1"/>
    <property type="molecule type" value="Genomic_DNA"/>
</dbReference>
<dbReference type="OrthoDB" id="9808773at2"/>
<dbReference type="GO" id="GO:0070043">
    <property type="term" value="F:rRNA (guanine-N7-)-methyltransferase activity"/>
    <property type="evidence" value="ECO:0007669"/>
    <property type="project" value="UniProtKB-UniRule"/>
</dbReference>
<dbReference type="InterPro" id="IPR003682">
    <property type="entry name" value="rRNA_ssu_MeTfrase_G"/>
</dbReference>
<dbReference type="InParanoid" id="F8ACS6"/>
<proteinExistence type="inferred from homology"/>
<dbReference type="PANTHER" id="PTHR31760">
    <property type="entry name" value="S-ADENOSYL-L-METHIONINE-DEPENDENT METHYLTRANSFERASES SUPERFAMILY PROTEIN"/>
    <property type="match status" value="1"/>
</dbReference>
<organism evidence="7 8">
    <name type="scientific">Thermodesulfatator indicus (strain DSM 15286 / JCM 11887 / CIR29812)</name>
    <dbReference type="NCBI Taxonomy" id="667014"/>
    <lineage>
        <taxon>Bacteria</taxon>
        <taxon>Pseudomonadati</taxon>
        <taxon>Thermodesulfobacteriota</taxon>
        <taxon>Thermodesulfobacteria</taxon>
        <taxon>Thermodesulfobacteriales</taxon>
        <taxon>Thermodesulfatatoraceae</taxon>
        <taxon>Thermodesulfatator</taxon>
    </lineage>
</organism>
<evidence type="ECO:0000256" key="4">
    <source>
        <dbReference type="ARBA" id="ARBA00022679"/>
    </source>
</evidence>
<evidence type="ECO:0000313" key="7">
    <source>
        <dbReference type="EMBL" id="AEH44717.1"/>
    </source>
</evidence>
<dbReference type="PANTHER" id="PTHR31760:SF0">
    <property type="entry name" value="S-ADENOSYL-L-METHIONINE-DEPENDENT METHYLTRANSFERASES SUPERFAMILY PROTEIN"/>
    <property type="match status" value="1"/>
</dbReference>
<dbReference type="STRING" id="667014.Thein_0840"/>
<comment type="subcellular location">
    <subcellularLocation>
        <location evidence="6">Cytoplasm</location>
    </subcellularLocation>
</comment>
<dbReference type="AlphaFoldDB" id="F8ACS6"/>
<accession>F8ACS6</accession>
<evidence type="ECO:0000256" key="1">
    <source>
        <dbReference type="ARBA" id="ARBA00022490"/>
    </source>
</evidence>
<sequence length="211" mass="23882">MKRPPDISWEEGFDWLKEKLKASHISYDLKIFGPKLKAYLAAFEKEAQALNLTAAKSRFDLLAGPVYEALFLAKYLPRNMTCADLGTGAGFPGLIVKIARPDLRIFLVEGYPPRVSFMKKIVKELALEDVYPYLCHVGFQNCPLKVSLVLARGYGSPSKFLKHGREIFGASQGLYLWRKDVEKCSLKKLPIKPVYCLPISSRPVELLVFHF</sequence>
<feature type="binding site" evidence="6">
    <location>
        <position position="91"/>
    </location>
    <ligand>
        <name>S-adenosyl-L-methionine</name>
        <dbReference type="ChEBI" id="CHEBI:59789"/>
    </ligand>
</feature>
<dbReference type="HOGENOM" id="CLU_1304385_0_0_0"/>
<feature type="binding site" evidence="6">
    <location>
        <position position="86"/>
    </location>
    <ligand>
        <name>S-adenosyl-L-methionine</name>
        <dbReference type="ChEBI" id="CHEBI:59789"/>
    </ligand>
</feature>
<dbReference type="Proteomes" id="UP000006793">
    <property type="component" value="Chromosome"/>
</dbReference>
<keyword evidence="8" id="KW-1185">Reference proteome</keyword>
<protein>
    <recommendedName>
        <fullName evidence="6">Ribosomal RNA small subunit methyltransferase G</fullName>
        <ecNumber evidence="6">2.1.1.-</ecNumber>
    </recommendedName>
    <alternativeName>
        <fullName evidence="6">16S rRNA 7-methylguanosine methyltransferase</fullName>
        <shortName evidence="6">16S rRNA m7G methyltransferase</shortName>
    </alternativeName>
</protein>
<evidence type="ECO:0000313" key="8">
    <source>
        <dbReference type="Proteomes" id="UP000006793"/>
    </source>
</evidence>
<comment type="similarity">
    <text evidence="6">Belongs to the methyltransferase superfamily. RNA methyltransferase RsmG family.</text>
</comment>
<dbReference type="EC" id="2.1.1.-" evidence="6"/>
<dbReference type="Gene3D" id="3.40.50.150">
    <property type="entry name" value="Vaccinia Virus protein VP39"/>
    <property type="match status" value="1"/>
</dbReference>
<feature type="binding site" evidence="6">
    <location>
        <position position="152"/>
    </location>
    <ligand>
        <name>S-adenosyl-L-methionine</name>
        <dbReference type="ChEBI" id="CHEBI:59789"/>
    </ligand>
</feature>
<keyword evidence="1 6" id="KW-0963">Cytoplasm</keyword>
<evidence type="ECO:0000256" key="6">
    <source>
        <dbReference type="HAMAP-Rule" id="MF_00074"/>
    </source>
</evidence>
<dbReference type="KEGG" id="tid:Thein_0840"/>
<reference evidence="7 8" key="2">
    <citation type="journal article" date="2012" name="Stand. Genomic Sci.">
        <title>Complete genome sequence of the thermophilic sulfate-reducing ocean bacterium Thermodesulfatator indicus type strain (CIR29812(T)).</title>
        <authorList>
            <person name="Anderson I."/>
            <person name="Saunders E."/>
            <person name="Lapidus A."/>
            <person name="Nolan M."/>
            <person name="Lucas S."/>
            <person name="Tice H."/>
            <person name="Del Rio T.G."/>
            <person name="Cheng J.F."/>
            <person name="Han C."/>
            <person name="Tapia R."/>
            <person name="Goodwin L.A."/>
            <person name="Pitluck S."/>
            <person name="Liolios K."/>
            <person name="Mavromatis K."/>
            <person name="Pagani I."/>
            <person name="Ivanova N."/>
            <person name="Mikhailova N."/>
            <person name="Pati A."/>
            <person name="Chen A."/>
            <person name="Palaniappan K."/>
            <person name="Land M."/>
            <person name="Hauser L."/>
            <person name="Jeffries C.D."/>
            <person name="Chang Y.J."/>
            <person name="Brambilla E.M."/>
            <person name="Rohde M."/>
            <person name="Spring S."/>
            <person name="Goker M."/>
            <person name="Detter J.C."/>
            <person name="Woyke T."/>
            <person name="Bristow J."/>
            <person name="Eisen J.A."/>
            <person name="Markowitz V."/>
            <person name="Hugenholtz P."/>
            <person name="Kyrpides N.C."/>
            <person name="Klenk H.P."/>
        </authorList>
    </citation>
    <scope>NUCLEOTIDE SEQUENCE [LARGE SCALE GENOMIC DNA]</scope>
    <source>
        <strain evidence="8">DSM 15286 / JCM 11887 / CIR29812</strain>
    </source>
</reference>
<dbReference type="PaxDb" id="667014-Thein_0840"/>
<evidence type="ECO:0000256" key="2">
    <source>
        <dbReference type="ARBA" id="ARBA00022552"/>
    </source>
</evidence>
<keyword evidence="3 6" id="KW-0489">Methyltransferase</keyword>
<dbReference type="GO" id="GO:0005829">
    <property type="term" value="C:cytosol"/>
    <property type="evidence" value="ECO:0007669"/>
    <property type="project" value="TreeGrafter"/>
</dbReference>
<dbReference type="RefSeq" id="WP_013907461.1">
    <property type="nucleotide sequence ID" value="NC_015681.1"/>
</dbReference>
<reference evidence="8" key="1">
    <citation type="submission" date="2011-04" db="EMBL/GenBank/DDBJ databases">
        <title>The complete genome of Thermodesulfatator indicus DSM 15286.</title>
        <authorList>
            <person name="Lucas S."/>
            <person name="Copeland A."/>
            <person name="Lapidus A."/>
            <person name="Bruce D."/>
            <person name="Goodwin L."/>
            <person name="Pitluck S."/>
            <person name="Peters L."/>
            <person name="Kyrpides N."/>
            <person name="Mavromatis K."/>
            <person name="Pagani I."/>
            <person name="Ivanova N."/>
            <person name="Saunders L."/>
            <person name="Detter J.C."/>
            <person name="Tapia R."/>
            <person name="Han C."/>
            <person name="Land M."/>
            <person name="Hauser L."/>
            <person name="Markowitz V."/>
            <person name="Cheng J.-F."/>
            <person name="Hugenholtz P."/>
            <person name="Woyke T."/>
            <person name="Wu D."/>
            <person name="Spring S."/>
            <person name="Schroeder M."/>
            <person name="Brambilla E."/>
            <person name="Klenk H.-P."/>
            <person name="Eisen J.A."/>
        </authorList>
    </citation>
    <scope>NUCLEOTIDE SEQUENCE [LARGE SCALE GENOMIC DNA]</scope>
    <source>
        <strain evidence="8">DSM 15286 / JCM 11887 / CIR29812</strain>
    </source>
</reference>
<name>F8ACS6_THEID</name>
<keyword evidence="5 6" id="KW-0949">S-adenosyl-L-methionine</keyword>
<dbReference type="InterPro" id="IPR029063">
    <property type="entry name" value="SAM-dependent_MTases_sf"/>
</dbReference>
<comment type="function">
    <text evidence="6">Specifically methylates the N7 position of a guanine in 16S rRNA.</text>
</comment>